<evidence type="ECO:0000259" key="15">
    <source>
        <dbReference type="Pfam" id="PF23559"/>
    </source>
</evidence>
<dbReference type="GO" id="GO:0035251">
    <property type="term" value="F:UDP-glucosyltransferase activity"/>
    <property type="evidence" value="ECO:0007669"/>
    <property type="project" value="UniProtKB-ARBA"/>
</dbReference>
<dbReference type="InterPro" id="IPR042197">
    <property type="entry name" value="Apaf_helical"/>
</dbReference>
<dbReference type="InterPro" id="IPR055414">
    <property type="entry name" value="LRR_R13L4/SHOC2-like"/>
</dbReference>
<evidence type="ECO:0000256" key="7">
    <source>
        <dbReference type="ARBA" id="ARBA00022667"/>
    </source>
</evidence>
<dbReference type="CDD" id="cd03784">
    <property type="entry name" value="GT1_Gtf-like"/>
    <property type="match status" value="1"/>
</dbReference>
<feature type="domain" description="NB-ARC" evidence="14">
    <location>
        <begin position="251"/>
        <end position="417"/>
    </location>
</feature>
<dbReference type="Pfam" id="PF00931">
    <property type="entry name" value="NB-ARC"/>
    <property type="match status" value="1"/>
</dbReference>
<comment type="function">
    <text evidence="1">Confers resistance to late blight (Phytophthora infestans) races carrying the avirulence gene Avr1. Resistance proteins guard the plant against pathogens that contain an appropriate avirulence protein via an indirect interaction with this avirulence protein. That triggers a defense system including the hypersensitive response, which restricts the pathogen growth.</text>
</comment>
<dbReference type="SUPFAM" id="SSF52058">
    <property type="entry name" value="L domain-like"/>
    <property type="match status" value="1"/>
</dbReference>
<evidence type="ECO:0000256" key="3">
    <source>
        <dbReference type="ARBA" id="ARBA00008894"/>
    </source>
</evidence>
<keyword evidence="18" id="KW-1185">Reference proteome</keyword>
<dbReference type="GO" id="GO:0009626">
    <property type="term" value="P:plant-type hypersensitive response"/>
    <property type="evidence" value="ECO:0007669"/>
    <property type="project" value="UniProtKB-KW"/>
</dbReference>
<evidence type="ECO:0000256" key="2">
    <source>
        <dbReference type="ARBA" id="ARBA00004496"/>
    </source>
</evidence>
<keyword evidence="8" id="KW-0808">Transferase</keyword>
<sequence>MAYAALLSLTQTLEQILHSHHQSRIIHEEKQITSLYEKLSFLLSFLEDSTHKYSETITSLEGRIRDATYKAEDIIESSMSERIREASYEAEDIIESNMSKCACHGVISTWFGEKNYPPAFLQCKRSMDNLEQKYEGLQKVIEELDSISKDVEKMNDIEDLQPSMPDGSSKSRSSNNSTMVEFDDDLMQITELPSTFESISVVKMESIEEVVKMGRNDLEDLQQRNSLSATSSKFASTNKSAMVGFDDDSLQIKERLIGQSSMLKIISIVGMGGIGKTTLARNVYNDSYIVHHFDIRAWTTVSQEYNVQELLTSLLNSMTDLGHKLYEMKIEELKETLNKKLQCNRYLIVMDDVWETNAWEEVRRVFPDKNNGSRIILTTRLSNVAVYADSSGPVHRMNFLSLEQSLKLLNKKVFGEECCPSELEGIGTTIAKQCKGLPLALVVIGGLLNKSEKTQAYWEYVAKNVKSAVTGKYDDFVEILSLSYNHLPRHLRACFLYMGVFPEDYVIHVSYLIRLWVAEGFLKPITPKSLEEVAKEYLEDLIDRNLIMVRDRSYSGELKTCSIHDLIRDLIVRKAQEEKFLHVMNQKVGISPEIMENQRHLSIHGEIRFDVGDMYDSTVRSLLYLADSLLSINICFPLLRVLDARNITFKKFPIEIVQLVNLRYIALIYTGKREIPASISKLCNLQTLIVFRRLWYDKVWILYLPSEILKMPQLRHLLFEQGFLPCPSDAGNGNLQTLTGVIDFRCTVEALQRIPNLKTLGISYRYDSRTKWSIYCLENLFNLHQLETLKCDFVPKSWRKPLVPLVVDLAFPPNLKKLTLSGCRISWTNMSTFGSLPNLEVLKLKDFDFEDGVWKTNEGEFRKLKFLHIGSHNLEFWEVEGRHLPSLQCLSLGYCPRLKCIPSEIGEIPTLQVIALFQCELSVVTSAYSIQEEQQDLGNDGLQVHNHNDFYKIGSSFRKMYMSNELDPANKLPKERIRVGDITSESSRASGSFWEEDRSCVTWLDSQPAKSVIYVSFGSVTLLTRNELLEFWYGLVNSGQRFLWVMRPDSIIGNDGESRIPLELEEGTKERGYLVGWAPQEEVLAHPAVCAFFTHSGWNSTLESIVVEMPMICWPYFADQAINSRFVSEVWKLGLDMKDSCDRMIIEKMVRDIMVMRRDEFLQRTDHMANLARKAISEAKNHVTKDATNLK</sequence>
<dbReference type="InterPro" id="IPR036388">
    <property type="entry name" value="WH-like_DNA-bd_sf"/>
</dbReference>
<dbReference type="Gene3D" id="1.10.10.10">
    <property type="entry name" value="Winged helix-like DNA-binding domain superfamily/Winged helix DNA-binding domain"/>
    <property type="match status" value="1"/>
</dbReference>
<evidence type="ECO:0000256" key="4">
    <source>
        <dbReference type="ARBA" id="ARBA00009995"/>
    </source>
</evidence>
<evidence type="ECO:0000256" key="5">
    <source>
        <dbReference type="ARBA" id="ARBA00022490"/>
    </source>
</evidence>
<dbReference type="Proteomes" id="UP001604277">
    <property type="component" value="Unassembled WGS sequence"/>
</dbReference>
<dbReference type="SUPFAM" id="SSF53756">
    <property type="entry name" value="UDP-Glycosyltransferase/glycogen phosphorylase"/>
    <property type="match status" value="1"/>
</dbReference>
<dbReference type="GO" id="GO:0005524">
    <property type="term" value="F:ATP binding"/>
    <property type="evidence" value="ECO:0007669"/>
    <property type="project" value="UniProtKB-KW"/>
</dbReference>
<keyword evidence="7" id="KW-0381">Hypersensitive response</keyword>
<evidence type="ECO:0000256" key="10">
    <source>
        <dbReference type="ARBA" id="ARBA00022741"/>
    </source>
</evidence>
<evidence type="ECO:0000259" key="16">
    <source>
        <dbReference type="Pfam" id="PF23598"/>
    </source>
</evidence>
<comment type="caution">
    <text evidence="17">The sequence shown here is derived from an EMBL/GenBank/DDBJ whole genome shotgun (WGS) entry which is preliminary data.</text>
</comment>
<feature type="region of interest" description="Disordered" evidence="13">
    <location>
        <begin position="156"/>
        <end position="176"/>
    </location>
</feature>
<dbReference type="Gene3D" id="1.10.8.430">
    <property type="entry name" value="Helical domain of apoptotic protease-activating factors"/>
    <property type="match status" value="1"/>
</dbReference>
<dbReference type="GO" id="GO:0005737">
    <property type="term" value="C:cytoplasm"/>
    <property type="evidence" value="ECO:0007669"/>
    <property type="project" value="UniProtKB-SubCell"/>
</dbReference>
<keyword evidence="5" id="KW-0963">Cytoplasm</keyword>
<keyword evidence="11" id="KW-0611">Plant defense</keyword>
<dbReference type="FunFam" id="1.10.10.10:FF:000322">
    <property type="entry name" value="Probable disease resistance protein At1g63360"/>
    <property type="match status" value="1"/>
</dbReference>
<evidence type="ECO:0000256" key="13">
    <source>
        <dbReference type="SAM" id="MobiDB-lite"/>
    </source>
</evidence>
<dbReference type="InterPro" id="IPR058922">
    <property type="entry name" value="WHD_DRP"/>
</dbReference>
<keyword evidence="10" id="KW-0547">Nucleotide-binding</keyword>
<dbReference type="Pfam" id="PF00201">
    <property type="entry name" value="UDPGT"/>
    <property type="match status" value="1"/>
</dbReference>
<gene>
    <name evidence="17" type="ORF">Fot_06741</name>
</gene>
<evidence type="ECO:0000313" key="17">
    <source>
        <dbReference type="EMBL" id="KAL2553122.1"/>
    </source>
</evidence>
<dbReference type="CDD" id="cd14798">
    <property type="entry name" value="RX-CC_like"/>
    <property type="match status" value="1"/>
</dbReference>
<dbReference type="InterPro" id="IPR044974">
    <property type="entry name" value="Disease_R_plants"/>
</dbReference>
<dbReference type="AlphaFoldDB" id="A0ABD1WTT9"/>
<keyword evidence="9" id="KW-0677">Repeat</keyword>
<name>A0ABD1WTT9_9LAMI</name>
<dbReference type="InterPro" id="IPR027417">
    <property type="entry name" value="P-loop_NTPase"/>
</dbReference>
<reference evidence="18" key="1">
    <citation type="submission" date="2024-07" db="EMBL/GenBank/DDBJ databases">
        <title>Two chromosome-level genome assemblies of Korean endemic species Abeliophyllum distichum and Forsythia ovata (Oleaceae).</title>
        <authorList>
            <person name="Jang H."/>
        </authorList>
    </citation>
    <scope>NUCLEOTIDE SEQUENCE [LARGE SCALE GENOMIC DNA]</scope>
</reference>
<dbReference type="Pfam" id="PF23559">
    <property type="entry name" value="WHD_DRP"/>
    <property type="match status" value="1"/>
</dbReference>
<evidence type="ECO:0000256" key="9">
    <source>
        <dbReference type="ARBA" id="ARBA00022737"/>
    </source>
</evidence>
<feature type="domain" description="Disease resistance protein winged helix" evidence="15">
    <location>
        <begin position="500"/>
        <end position="571"/>
    </location>
</feature>
<keyword evidence="6" id="KW-0433">Leucine-rich repeat</keyword>
<comment type="subcellular location">
    <subcellularLocation>
        <location evidence="2">Cytoplasm</location>
    </subcellularLocation>
</comment>
<feature type="domain" description="Disease resistance R13L4/SHOC-2-like LRR" evidence="16">
    <location>
        <begin position="619"/>
        <end position="912"/>
    </location>
</feature>
<comment type="similarity">
    <text evidence="4">Belongs to the UDP-glycosyltransferase family.</text>
</comment>
<accession>A0ABD1WTT9</accession>
<evidence type="ECO:0000256" key="11">
    <source>
        <dbReference type="ARBA" id="ARBA00022821"/>
    </source>
</evidence>
<evidence type="ECO:0000256" key="6">
    <source>
        <dbReference type="ARBA" id="ARBA00022614"/>
    </source>
</evidence>
<dbReference type="PANTHER" id="PTHR23155">
    <property type="entry name" value="DISEASE RESISTANCE PROTEIN RP"/>
    <property type="match status" value="1"/>
</dbReference>
<evidence type="ECO:0000256" key="1">
    <source>
        <dbReference type="ARBA" id="ARBA00002074"/>
    </source>
</evidence>
<dbReference type="Gene3D" id="1.20.5.4130">
    <property type="match status" value="2"/>
</dbReference>
<dbReference type="EMBL" id="JBFOLJ010000002">
    <property type="protein sequence ID" value="KAL2553122.1"/>
    <property type="molecule type" value="Genomic_DNA"/>
</dbReference>
<protein>
    <submittedName>
        <fullName evidence="17">Disease resistance protein (CC-NBS-LRR class) family</fullName>
    </submittedName>
</protein>
<comment type="similarity">
    <text evidence="3">Belongs to the disease resistance NB-LRR family.</text>
</comment>
<dbReference type="GO" id="GO:0051607">
    <property type="term" value="P:defense response to virus"/>
    <property type="evidence" value="ECO:0007669"/>
    <property type="project" value="UniProtKB-ARBA"/>
</dbReference>
<dbReference type="InterPro" id="IPR002213">
    <property type="entry name" value="UDP_glucos_trans"/>
</dbReference>
<dbReference type="Pfam" id="PF23598">
    <property type="entry name" value="LRR_14"/>
    <property type="match status" value="1"/>
</dbReference>
<proteinExistence type="inferred from homology"/>
<dbReference type="Gene3D" id="3.40.50.300">
    <property type="entry name" value="P-loop containing nucleotide triphosphate hydrolases"/>
    <property type="match status" value="1"/>
</dbReference>
<dbReference type="InterPro" id="IPR035595">
    <property type="entry name" value="UDP_glycos_trans_CS"/>
</dbReference>
<dbReference type="PROSITE" id="PS00375">
    <property type="entry name" value="UDPGT"/>
    <property type="match status" value="1"/>
</dbReference>
<dbReference type="PANTHER" id="PTHR23155:SF1152">
    <property type="entry name" value="AAA+ ATPASE DOMAIN-CONTAINING PROTEIN"/>
    <property type="match status" value="1"/>
</dbReference>
<evidence type="ECO:0000313" key="18">
    <source>
        <dbReference type="Proteomes" id="UP001604277"/>
    </source>
</evidence>
<organism evidence="17 18">
    <name type="scientific">Forsythia ovata</name>
    <dbReference type="NCBI Taxonomy" id="205694"/>
    <lineage>
        <taxon>Eukaryota</taxon>
        <taxon>Viridiplantae</taxon>
        <taxon>Streptophyta</taxon>
        <taxon>Embryophyta</taxon>
        <taxon>Tracheophyta</taxon>
        <taxon>Spermatophyta</taxon>
        <taxon>Magnoliopsida</taxon>
        <taxon>eudicotyledons</taxon>
        <taxon>Gunneridae</taxon>
        <taxon>Pentapetalae</taxon>
        <taxon>asterids</taxon>
        <taxon>lamiids</taxon>
        <taxon>Lamiales</taxon>
        <taxon>Oleaceae</taxon>
        <taxon>Forsythieae</taxon>
        <taxon>Forsythia</taxon>
    </lineage>
</organism>
<evidence type="ECO:0000256" key="8">
    <source>
        <dbReference type="ARBA" id="ARBA00022679"/>
    </source>
</evidence>
<dbReference type="Gene3D" id="3.40.50.2000">
    <property type="entry name" value="Glycogen Phosphorylase B"/>
    <property type="match status" value="1"/>
</dbReference>
<dbReference type="FunFam" id="3.40.50.300:FF:001091">
    <property type="entry name" value="Probable disease resistance protein At1g61300"/>
    <property type="match status" value="1"/>
</dbReference>
<evidence type="ECO:0000256" key="12">
    <source>
        <dbReference type="ARBA" id="ARBA00022840"/>
    </source>
</evidence>
<dbReference type="FunFam" id="3.40.50.2000:FF:000040">
    <property type="entry name" value="UDP-glycosyltransferase 76C1"/>
    <property type="match status" value="1"/>
</dbReference>
<dbReference type="SUPFAM" id="SSF52540">
    <property type="entry name" value="P-loop containing nucleoside triphosphate hydrolases"/>
    <property type="match status" value="1"/>
</dbReference>
<dbReference type="InterPro" id="IPR032675">
    <property type="entry name" value="LRR_dom_sf"/>
</dbReference>
<evidence type="ECO:0000259" key="14">
    <source>
        <dbReference type="Pfam" id="PF00931"/>
    </source>
</evidence>
<dbReference type="InterPro" id="IPR038005">
    <property type="entry name" value="RX-like_CC"/>
</dbReference>
<dbReference type="PRINTS" id="PR00364">
    <property type="entry name" value="DISEASERSIST"/>
</dbReference>
<keyword evidence="12" id="KW-0067">ATP-binding</keyword>
<dbReference type="InterPro" id="IPR002182">
    <property type="entry name" value="NB-ARC"/>
</dbReference>
<dbReference type="Gene3D" id="3.80.10.10">
    <property type="entry name" value="Ribonuclease Inhibitor"/>
    <property type="match status" value="1"/>
</dbReference>